<dbReference type="AlphaFoldDB" id="A0AAD5BEA2"/>
<dbReference type="GeneID" id="76150852"/>
<comment type="similarity">
    <text evidence="1">Belongs to the TMA16 family.</text>
</comment>
<feature type="compositionally biased region" description="Polar residues" evidence="2">
    <location>
        <begin position="8"/>
        <end position="20"/>
    </location>
</feature>
<dbReference type="PANTHER" id="PTHR13349">
    <property type="entry name" value="TRANSLATION MACHINERY-ASSOCIATED PROTEIN 16"/>
    <property type="match status" value="1"/>
</dbReference>
<evidence type="ECO:0000313" key="4">
    <source>
        <dbReference type="Proteomes" id="UP001204833"/>
    </source>
</evidence>
<dbReference type="Gene3D" id="1.20.1440.170">
    <property type="entry name" value="Translation machinery-associated protein 16-like"/>
    <property type="match status" value="1"/>
</dbReference>
<comment type="caution">
    <text evidence="3">The sequence shown here is derived from an EMBL/GenBank/DDBJ whole genome shotgun (WGS) entry which is preliminary data.</text>
</comment>
<dbReference type="EMBL" id="JAIHNG010000119">
    <property type="protein sequence ID" value="KAI5957985.1"/>
    <property type="molecule type" value="Genomic_DNA"/>
</dbReference>
<feature type="region of interest" description="Disordered" evidence="2">
    <location>
        <begin position="1"/>
        <end position="24"/>
    </location>
</feature>
<evidence type="ECO:0000256" key="1">
    <source>
        <dbReference type="ARBA" id="ARBA00034127"/>
    </source>
</evidence>
<proteinExistence type="inferred from homology"/>
<organism evidence="3 4">
    <name type="scientific">Candida theae</name>
    <dbReference type="NCBI Taxonomy" id="1198502"/>
    <lineage>
        <taxon>Eukaryota</taxon>
        <taxon>Fungi</taxon>
        <taxon>Dikarya</taxon>
        <taxon>Ascomycota</taxon>
        <taxon>Saccharomycotina</taxon>
        <taxon>Pichiomycetes</taxon>
        <taxon>Debaryomycetaceae</taxon>
        <taxon>Candida/Lodderomyces clade</taxon>
        <taxon>Candida</taxon>
    </lineage>
</organism>
<evidence type="ECO:0000256" key="2">
    <source>
        <dbReference type="SAM" id="MobiDB-lite"/>
    </source>
</evidence>
<reference evidence="3 4" key="1">
    <citation type="journal article" date="2022" name="DNA Res.">
        <title>Genome analysis of five recently described species of the CUG-Ser clade uncovers Candida theae as a new hybrid lineage with pathogenic potential in the Candida parapsilosis species complex.</title>
        <authorList>
            <person name="Mixao V."/>
            <person name="Del Olmo V."/>
            <person name="Hegedusova E."/>
            <person name="Saus E."/>
            <person name="Pryszcz L."/>
            <person name="Cillingova A."/>
            <person name="Nosek J."/>
            <person name="Gabaldon T."/>
        </authorList>
    </citation>
    <scope>NUCLEOTIDE SEQUENCE [LARGE SCALE GENOMIC DNA]</scope>
    <source>
        <strain evidence="3 4">CBS 12239</strain>
    </source>
</reference>
<evidence type="ECO:0000313" key="3">
    <source>
        <dbReference type="EMBL" id="KAI5957985.1"/>
    </source>
</evidence>
<dbReference type="PANTHER" id="PTHR13349:SF2">
    <property type="entry name" value="TRANSLATION MACHINERY-ASSOCIATED PROTEIN 16"/>
    <property type="match status" value="1"/>
</dbReference>
<gene>
    <name evidence="3" type="ORF">KGF57_002793</name>
</gene>
<dbReference type="Proteomes" id="UP001204833">
    <property type="component" value="Unassembled WGS sequence"/>
</dbReference>
<dbReference type="Pfam" id="PF11176">
    <property type="entry name" value="Tma16"/>
    <property type="match status" value="1"/>
</dbReference>
<sequence length="180" mass="20840">MPLAHNLNKVSKNLSKSTGSMHIKGRKFKQLNRATVRDKKLKLQKVESIERKSNELLIVSFFQEQIVNDDQVDKSSYTLSEIQALIQQFIDQDRQQLDEAKSEHRKGRPISNKQKLLTEKVKHEEHLFATGYKVPDLSHEETVTRLRNWNGTTGATTGFKFINISKDMKQFPTAEVEMKE</sequence>
<accession>A0AAD5BEA2</accession>
<keyword evidence="4" id="KW-1185">Reference proteome</keyword>
<name>A0AAD5BEA2_9ASCO</name>
<dbReference type="InterPro" id="IPR038356">
    <property type="entry name" value="Tma16_sf"/>
</dbReference>
<dbReference type="InterPro" id="IPR021346">
    <property type="entry name" value="Tma16"/>
</dbReference>
<dbReference type="RefSeq" id="XP_051608620.1">
    <property type="nucleotide sequence ID" value="XM_051752143.1"/>
</dbReference>
<dbReference type="GO" id="GO:0005634">
    <property type="term" value="C:nucleus"/>
    <property type="evidence" value="ECO:0007669"/>
    <property type="project" value="TreeGrafter"/>
</dbReference>
<protein>
    <submittedName>
        <fullName evidence="3">TMA16</fullName>
    </submittedName>
</protein>